<accession>A0A4S8NNE3</accession>
<dbReference type="InterPro" id="IPR029000">
    <property type="entry name" value="Cyclophilin-like_dom_sf"/>
</dbReference>
<sequence>MRTLPYGDRGLLVELADTADVVAVADIVRAHPAAPELLADLVPGARTVLLVARPGVAVERLRGMVPAHKHRISPKSGAFGQGLSRPEVEVVVPVTYDGPDLADVARLTGLGEADVVAAHTGRPWRVAFGGFAPGFAYLVGGDPRLQVPRLERPRTEVPAGAVGLAGEFSGIYPRRSPGGWQLIGRTELVMWDLERSSPALLAAGTTVRFEAVG</sequence>
<dbReference type="GO" id="GO:0016787">
    <property type="term" value="F:hydrolase activity"/>
    <property type="evidence" value="ECO:0007669"/>
    <property type="project" value="UniProtKB-KW"/>
</dbReference>
<evidence type="ECO:0000313" key="5">
    <source>
        <dbReference type="EMBL" id="THV18447.1"/>
    </source>
</evidence>
<dbReference type="AlphaFoldDB" id="A0A4S8NNE3"/>
<evidence type="ECO:0000313" key="6">
    <source>
        <dbReference type="Proteomes" id="UP000307087"/>
    </source>
</evidence>
<dbReference type="PANTHER" id="PTHR34698">
    <property type="entry name" value="5-OXOPROLINASE SUBUNIT B"/>
    <property type="match status" value="1"/>
</dbReference>
<evidence type="ECO:0000256" key="3">
    <source>
        <dbReference type="ARBA" id="ARBA00022840"/>
    </source>
</evidence>
<keyword evidence="2 5" id="KW-0378">Hydrolase</keyword>
<dbReference type="Gene3D" id="3.30.1360.40">
    <property type="match status" value="1"/>
</dbReference>
<dbReference type="GO" id="GO:0005524">
    <property type="term" value="F:ATP binding"/>
    <property type="evidence" value="ECO:0007669"/>
    <property type="project" value="UniProtKB-KW"/>
</dbReference>
<comment type="caution">
    <text evidence="5">The sequence shown here is derived from an EMBL/GenBank/DDBJ whole genome shotgun (WGS) entry which is preliminary data.</text>
</comment>
<proteinExistence type="predicted"/>
<dbReference type="RefSeq" id="WP_136561161.1">
    <property type="nucleotide sequence ID" value="NZ_BAABLS010000002.1"/>
</dbReference>
<dbReference type="SUPFAM" id="SSF160467">
    <property type="entry name" value="PH0987 N-terminal domain-like"/>
    <property type="match status" value="1"/>
</dbReference>
<reference evidence="5 6" key="1">
    <citation type="journal article" date="2009" name="Int. J. Syst. Evol. Microbiol.">
        <title>Nocardioides caeni sp. nov., isolated from wastewater.</title>
        <authorList>
            <person name="Yoon J.H."/>
            <person name="Kang S.J."/>
            <person name="Park S."/>
            <person name="Kim W."/>
            <person name="Oh T.K."/>
        </authorList>
    </citation>
    <scope>NUCLEOTIDE SEQUENCE [LARGE SCALE GENOMIC DNA]</scope>
    <source>
        <strain evidence="5 6">DSM 23134</strain>
    </source>
</reference>
<dbReference type="Proteomes" id="UP000307087">
    <property type="component" value="Unassembled WGS sequence"/>
</dbReference>
<protein>
    <submittedName>
        <fullName evidence="5">Allophanate hydrolase subunit 1</fullName>
    </submittedName>
</protein>
<dbReference type="SMART" id="SM00796">
    <property type="entry name" value="AHS1"/>
    <property type="match status" value="1"/>
</dbReference>
<dbReference type="Gene3D" id="2.40.100.10">
    <property type="entry name" value="Cyclophilin-like"/>
    <property type="match status" value="1"/>
</dbReference>
<organism evidence="5 6">
    <name type="scientific">Nocardioides caeni</name>
    <dbReference type="NCBI Taxonomy" id="574700"/>
    <lineage>
        <taxon>Bacteria</taxon>
        <taxon>Bacillati</taxon>
        <taxon>Actinomycetota</taxon>
        <taxon>Actinomycetes</taxon>
        <taxon>Propionibacteriales</taxon>
        <taxon>Nocardioidaceae</taxon>
        <taxon>Nocardioides</taxon>
    </lineage>
</organism>
<dbReference type="Pfam" id="PF02682">
    <property type="entry name" value="CT_C_D"/>
    <property type="match status" value="1"/>
</dbReference>
<keyword evidence="6" id="KW-1185">Reference proteome</keyword>
<name>A0A4S8NNE3_9ACTN</name>
<dbReference type="InterPro" id="IPR010016">
    <property type="entry name" value="PxpB"/>
</dbReference>
<keyword evidence="1" id="KW-0547">Nucleotide-binding</keyword>
<gene>
    <name evidence="5" type="ORF">E9934_02140</name>
</gene>
<dbReference type="OrthoDB" id="9778567at2"/>
<evidence type="ECO:0000256" key="1">
    <source>
        <dbReference type="ARBA" id="ARBA00022741"/>
    </source>
</evidence>
<feature type="domain" description="Carboxyltransferase" evidence="4">
    <location>
        <begin position="1"/>
        <end position="201"/>
    </location>
</feature>
<dbReference type="EMBL" id="STGW01000001">
    <property type="protein sequence ID" value="THV18447.1"/>
    <property type="molecule type" value="Genomic_DNA"/>
</dbReference>
<evidence type="ECO:0000259" key="4">
    <source>
        <dbReference type="SMART" id="SM00796"/>
    </source>
</evidence>
<dbReference type="SUPFAM" id="SSF50891">
    <property type="entry name" value="Cyclophilin-like"/>
    <property type="match status" value="1"/>
</dbReference>
<dbReference type="InterPro" id="IPR003833">
    <property type="entry name" value="CT_C_D"/>
</dbReference>
<evidence type="ECO:0000256" key="2">
    <source>
        <dbReference type="ARBA" id="ARBA00022801"/>
    </source>
</evidence>
<dbReference type="PANTHER" id="PTHR34698:SF2">
    <property type="entry name" value="5-OXOPROLINASE SUBUNIT B"/>
    <property type="match status" value="1"/>
</dbReference>
<keyword evidence="3" id="KW-0067">ATP-binding</keyword>